<reference evidence="2 3" key="1">
    <citation type="submission" date="2022-05" db="EMBL/GenBank/DDBJ databases">
        <title>Genome Sequencing of Bee-Associated Microbes.</title>
        <authorList>
            <person name="Dunlap C."/>
        </authorList>
    </citation>
    <scope>NUCLEOTIDE SEQUENCE [LARGE SCALE GENOMIC DNA]</scope>
    <source>
        <strain evidence="2 3">NRRL B-14421</strain>
    </source>
</reference>
<keyword evidence="1" id="KW-0472">Membrane</keyword>
<organism evidence="2 3">
    <name type="scientific">Paenibacillus alginolyticus</name>
    <dbReference type="NCBI Taxonomy" id="59839"/>
    <lineage>
        <taxon>Bacteria</taxon>
        <taxon>Bacillati</taxon>
        <taxon>Bacillota</taxon>
        <taxon>Bacilli</taxon>
        <taxon>Bacillales</taxon>
        <taxon>Paenibacillaceae</taxon>
        <taxon>Paenibacillus</taxon>
    </lineage>
</organism>
<feature type="transmembrane region" description="Helical" evidence="1">
    <location>
        <begin position="6"/>
        <end position="37"/>
    </location>
</feature>
<keyword evidence="3" id="KW-1185">Reference proteome</keyword>
<dbReference type="RefSeq" id="WP_029194969.1">
    <property type="nucleotide sequence ID" value="NZ_JAMDMW010000086.1"/>
</dbReference>
<dbReference type="EMBL" id="JAMDMX010000003">
    <property type="protein sequence ID" value="MCY9691704.1"/>
    <property type="molecule type" value="Genomic_DNA"/>
</dbReference>
<comment type="caution">
    <text evidence="2">The sequence shown here is derived from an EMBL/GenBank/DDBJ whole genome shotgun (WGS) entry which is preliminary data.</text>
</comment>
<proteinExistence type="predicted"/>
<sequence>MTIFGIILAIIIAILIAIFLGPYGGIVLLAIIFGLVLSTHQRNKKMYEDMQRIKERLGIVDRNDFHMTNEEIEQELELEVLSESEQKELEKVNVEIEEELETYLNKGNDKKKDLDTDK</sequence>
<keyword evidence="1" id="KW-1133">Transmembrane helix</keyword>
<evidence type="ECO:0000313" key="2">
    <source>
        <dbReference type="EMBL" id="MCY9691704.1"/>
    </source>
</evidence>
<evidence type="ECO:0000313" key="3">
    <source>
        <dbReference type="Proteomes" id="UP001527099"/>
    </source>
</evidence>
<accession>A0ABT4G6C7</accession>
<dbReference type="Proteomes" id="UP001527099">
    <property type="component" value="Unassembled WGS sequence"/>
</dbReference>
<protein>
    <submittedName>
        <fullName evidence="2">Uncharacterized protein</fullName>
    </submittedName>
</protein>
<keyword evidence="1" id="KW-0812">Transmembrane</keyword>
<evidence type="ECO:0000256" key="1">
    <source>
        <dbReference type="SAM" id="Phobius"/>
    </source>
</evidence>
<gene>
    <name evidence="2" type="ORF">M5X19_02010</name>
</gene>
<name>A0ABT4G6C7_9BACL</name>